<dbReference type="InterPro" id="IPR024060">
    <property type="entry name" value="Ureidoglycolate_lyase_dom_sf"/>
</dbReference>
<evidence type="ECO:0000313" key="2">
    <source>
        <dbReference type="Proteomes" id="UP001190700"/>
    </source>
</evidence>
<dbReference type="GO" id="GO:0050385">
    <property type="term" value="F:ureidoglycolate lyase activity"/>
    <property type="evidence" value="ECO:0007669"/>
    <property type="project" value="UniProtKB-EC"/>
</dbReference>
<dbReference type="SUPFAM" id="SSF51182">
    <property type="entry name" value="RmlC-like cupins"/>
    <property type="match status" value="1"/>
</dbReference>
<proteinExistence type="predicted"/>
<protein>
    <recommendedName>
        <fullName evidence="3">Ureidoglycolate hydrolase</fullName>
    </recommendedName>
</protein>
<evidence type="ECO:0000313" key="1">
    <source>
        <dbReference type="EMBL" id="KAK3270436.1"/>
    </source>
</evidence>
<dbReference type="GO" id="GO:0006144">
    <property type="term" value="P:purine nucleobase metabolic process"/>
    <property type="evidence" value="ECO:0007669"/>
    <property type="project" value="UniProtKB-KW"/>
</dbReference>
<reference evidence="1 2" key="1">
    <citation type="journal article" date="2015" name="Genome Biol. Evol.">
        <title>Comparative Genomics of a Bacterivorous Green Alga Reveals Evolutionary Causalities and Consequences of Phago-Mixotrophic Mode of Nutrition.</title>
        <authorList>
            <person name="Burns J.A."/>
            <person name="Paasch A."/>
            <person name="Narechania A."/>
            <person name="Kim E."/>
        </authorList>
    </citation>
    <scope>NUCLEOTIDE SEQUENCE [LARGE SCALE GENOMIC DNA]</scope>
    <source>
        <strain evidence="1 2">PLY_AMNH</strain>
    </source>
</reference>
<name>A0AAE0L358_9CHLO</name>
<organism evidence="1 2">
    <name type="scientific">Cymbomonas tetramitiformis</name>
    <dbReference type="NCBI Taxonomy" id="36881"/>
    <lineage>
        <taxon>Eukaryota</taxon>
        <taxon>Viridiplantae</taxon>
        <taxon>Chlorophyta</taxon>
        <taxon>Pyramimonadophyceae</taxon>
        <taxon>Pyramimonadales</taxon>
        <taxon>Pyramimonadaceae</taxon>
        <taxon>Cymbomonas</taxon>
    </lineage>
</organism>
<dbReference type="EMBL" id="LGRX02010391">
    <property type="protein sequence ID" value="KAK3270436.1"/>
    <property type="molecule type" value="Genomic_DNA"/>
</dbReference>
<evidence type="ECO:0008006" key="3">
    <source>
        <dbReference type="Google" id="ProtNLM"/>
    </source>
</evidence>
<sequence>MLSLVASPPFCAKAVFAKDLDTPLRQAAKVTKIHRQRRRAQVTSAGVEERACQACTLTAEVFKPFGQVLSAIDDSAKFGKDDAQLSIEPGQIPRFYIMRLPNRGLVFRKVTNHKNVTQCLGGLGNEPWYIAVAAPELEAPTIEEVTCFEVPPGTFIKLECGTWHAGPLFEDDDDDAKRDFYNLECSDTNLTDAESVGFGKEGVIGRIVPPS</sequence>
<keyword evidence="2" id="KW-1185">Reference proteome</keyword>
<dbReference type="Gene3D" id="2.60.120.480">
    <property type="entry name" value="Ureidoglycolate hydrolase"/>
    <property type="match status" value="1"/>
</dbReference>
<comment type="caution">
    <text evidence="1">The sequence shown here is derived from an EMBL/GenBank/DDBJ whole genome shotgun (WGS) entry which is preliminary data.</text>
</comment>
<dbReference type="GO" id="GO:0000256">
    <property type="term" value="P:allantoin catabolic process"/>
    <property type="evidence" value="ECO:0007669"/>
    <property type="project" value="InterPro"/>
</dbReference>
<dbReference type="GO" id="GO:0004848">
    <property type="term" value="F:ureidoglycolate hydrolase activity"/>
    <property type="evidence" value="ECO:0007669"/>
    <property type="project" value="InterPro"/>
</dbReference>
<dbReference type="InterPro" id="IPR011051">
    <property type="entry name" value="RmlC_Cupin_sf"/>
</dbReference>
<dbReference type="AlphaFoldDB" id="A0AAE0L358"/>
<accession>A0AAE0L358</accession>
<dbReference type="PANTHER" id="PTHR35721">
    <property type="entry name" value="UREIDOGLYCOLATE HYDROLASE"/>
    <property type="match status" value="1"/>
</dbReference>
<dbReference type="PANTHER" id="PTHR35721:SF1">
    <property type="entry name" value="UREIDOGLYCOLATE HYDROLASE"/>
    <property type="match status" value="1"/>
</dbReference>
<dbReference type="Proteomes" id="UP001190700">
    <property type="component" value="Unassembled WGS sequence"/>
</dbReference>
<gene>
    <name evidence="1" type="ORF">CYMTET_21167</name>
</gene>